<keyword evidence="3" id="KW-1003">Cell membrane</keyword>
<evidence type="ECO:0000256" key="1">
    <source>
        <dbReference type="ARBA" id="ARBA00004429"/>
    </source>
</evidence>
<feature type="transmembrane region" description="Helical" evidence="14">
    <location>
        <begin position="555"/>
        <end position="577"/>
    </location>
</feature>
<dbReference type="Pfam" id="PF12704">
    <property type="entry name" value="MacB_PCD"/>
    <property type="match status" value="1"/>
</dbReference>
<dbReference type="PROSITE" id="PS50893">
    <property type="entry name" value="ABC_TRANSPORTER_2"/>
    <property type="match status" value="1"/>
</dbReference>
<feature type="domain" description="ABC transporter" evidence="15">
    <location>
        <begin position="12"/>
        <end position="252"/>
    </location>
</feature>
<dbReference type="CDD" id="cd03255">
    <property type="entry name" value="ABC_MJ0796_LolCDE_FtsE"/>
    <property type="match status" value="1"/>
</dbReference>
<keyword evidence="9 14" id="KW-1133">Transmembrane helix</keyword>
<keyword evidence="5 14" id="KW-0812">Transmembrane</keyword>
<dbReference type="GO" id="GO:0005524">
    <property type="term" value="F:ATP binding"/>
    <property type="evidence" value="ECO:0007669"/>
    <property type="project" value="UniProtKB-KW"/>
</dbReference>
<proteinExistence type="inferred from homology"/>
<keyword evidence="10 14" id="KW-0472">Membrane</keyword>
<dbReference type="Gene3D" id="3.40.50.300">
    <property type="entry name" value="P-loop containing nucleotide triphosphate hydrolases"/>
    <property type="match status" value="1"/>
</dbReference>
<name>A0ABU3MTH1_9BURK</name>
<dbReference type="InterPro" id="IPR017911">
    <property type="entry name" value="MacB-like_ATP-bd"/>
</dbReference>
<gene>
    <name evidence="16" type="ORF">OYC61_008120</name>
</gene>
<feature type="transmembrane region" description="Helical" evidence="14">
    <location>
        <begin position="639"/>
        <end position="661"/>
    </location>
</feature>
<evidence type="ECO:0000256" key="11">
    <source>
        <dbReference type="ARBA" id="ARBA00023251"/>
    </source>
</evidence>
<keyword evidence="7 16" id="KW-0067">ATP-binding</keyword>
<feature type="transmembrane region" description="Helical" evidence="14">
    <location>
        <begin position="608"/>
        <end position="633"/>
    </location>
</feature>
<keyword evidence="4" id="KW-0997">Cell inner membrane</keyword>
<evidence type="ECO:0000256" key="13">
    <source>
        <dbReference type="ARBA" id="ARBA00041199"/>
    </source>
</evidence>
<feature type="transmembrane region" description="Helical" evidence="14">
    <location>
        <begin position="305"/>
        <end position="325"/>
    </location>
</feature>
<evidence type="ECO:0000256" key="14">
    <source>
        <dbReference type="SAM" id="Phobius"/>
    </source>
</evidence>
<sequence length="678" mass="73102">MVNGIQPRPALIELTDIRKQYGGRDGAPAVEVLHGISLNIQAGEFVAIVGASGSGKSTLMHILGCLDRPTSGSYRFLGRDVAQMSGDELAGLRREAFGFVFQGYHLIPTLNVMHNVQMPAVYAGMPAQRREERATGLLARLGLADKTTYRPQQLSGGQQQRLSIARALMNGGQVILADEPTGALDSRSGAQVMALLNELSDAGHTVILITHDDKVAAQARRIVRISDGEIVEDSVQPGRQGSLAVVREGSTESPNPVGKAGFPSHISLDRVGTDSQASSASWLQDMGTLLSSAWRALWVSRFRTFLTLLSFVIGVTSVIVLVAVGQGNNEKLLQQIALWGTHRMYVRPDVDTATGMRGEFYERDAKVLAQVPNVRIAMPYLAESALLRAGSQTFATEVWSVTSDAPAVLNWNVRYGMFFTPEDDEALAPVIVLGKEARERLFPDTPAQEVIGQYLLLNNTPLRVVGELEEKGLISGSSHDDELVLIPYSTSSQRIFGKPQLSFVSVVVHDLDALDQTVTDIEQVLHETRRASDFRVSNSAAVVQGRKEVLRQQTLLLALIAGISLVVGGLGVMNIMLMSVKERTREIGIRMATGARQRDIRRQFLSEAVVVSFTGGVAGVVIGLAVGALLMLWGVPVIFSVRAMLVAFLCALATGVVFGIMPARQAAKLDPVVALAGE</sequence>
<keyword evidence="2" id="KW-0813">Transport</keyword>
<dbReference type="RefSeq" id="WP_268379930.1">
    <property type="nucleotide sequence ID" value="NZ_JAPQTC020000002.1"/>
</dbReference>
<dbReference type="SUPFAM" id="SSF52540">
    <property type="entry name" value="P-loop containing nucleoside triphosphate hydrolases"/>
    <property type="match status" value="1"/>
</dbReference>
<protein>
    <recommendedName>
        <fullName evidence="13">Pyoverdine export ATP-binding/permease protein PvdT</fullName>
    </recommendedName>
</protein>
<evidence type="ECO:0000256" key="8">
    <source>
        <dbReference type="ARBA" id="ARBA00022967"/>
    </source>
</evidence>
<dbReference type="InterPro" id="IPR003593">
    <property type="entry name" value="AAA+_ATPase"/>
</dbReference>
<keyword evidence="8" id="KW-1278">Translocase</keyword>
<dbReference type="PANTHER" id="PTHR30572:SF14">
    <property type="entry name" value="MACROLIDE EXPORT ATP-BINDING_PERMEASE PROTEIN MACB"/>
    <property type="match status" value="1"/>
</dbReference>
<evidence type="ECO:0000256" key="10">
    <source>
        <dbReference type="ARBA" id="ARBA00023136"/>
    </source>
</evidence>
<comment type="similarity">
    <text evidence="12">Belongs to the ABC transporter superfamily. Macrolide exporter (TC 3.A.1.122) family.</text>
</comment>
<evidence type="ECO:0000256" key="9">
    <source>
        <dbReference type="ARBA" id="ARBA00022989"/>
    </source>
</evidence>
<dbReference type="SMART" id="SM00382">
    <property type="entry name" value="AAA"/>
    <property type="match status" value="1"/>
</dbReference>
<comment type="caution">
    <text evidence="16">The sequence shown here is derived from an EMBL/GenBank/DDBJ whole genome shotgun (WGS) entry which is preliminary data.</text>
</comment>
<evidence type="ECO:0000259" key="15">
    <source>
        <dbReference type="PROSITE" id="PS50893"/>
    </source>
</evidence>
<keyword evidence="17" id="KW-1185">Reference proteome</keyword>
<evidence type="ECO:0000256" key="12">
    <source>
        <dbReference type="ARBA" id="ARBA00038388"/>
    </source>
</evidence>
<dbReference type="InterPro" id="IPR027417">
    <property type="entry name" value="P-loop_NTPase"/>
</dbReference>
<evidence type="ECO:0000256" key="3">
    <source>
        <dbReference type="ARBA" id="ARBA00022475"/>
    </source>
</evidence>
<dbReference type="Proteomes" id="UP001074635">
    <property type="component" value="Unassembled WGS sequence"/>
</dbReference>
<keyword evidence="11" id="KW-0046">Antibiotic resistance</keyword>
<dbReference type="InterPro" id="IPR025857">
    <property type="entry name" value="MacB_PCD"/>
</dbReference>
<dbReference type="PANTHER" id="PTHR30572">
    <property type="entry name" value="MEMBRANE COMPONENT OF TRANSPORTER-RELATED"/>
    <property type="match status" value="1"/>
</dbReference>
<dbReference type="PROSITE" id="PS00211">
    <property type="entry name" value="ABC_TRANSPORTER_1"/>
    <property type="match status" value="1"/>
</dbReference>
<dbReference type="Pfam" id="PF02687">
    <property type="entry name" value="FtsX"/>
    <property type="match status" value="1"/>
</dbReference>
<reference evidence="16" key="1">
    <citation type="submission" date="2023-08" db="EMBL/GenBank/DDBJ databases">
        <title>Study of Resistomes in environmental pathogenic environmental.</title>
        <authorList>
            <person name="Bhattacharjee A."/>
            <person name="Singh A.K."/>
        </authorList>
    </citation>
    <scope>NUCLEOTIDE SEQUENCE</scope>
    <source>
        <strain evidence="16">S1</strain>
    </source>
</reference>
<keyword evidence="6" id="KW-0547">Nucleotide-binding</keyword>
<dbReference type="InterPro" id="IPR003439">
    <property type="entry name" value="ABC_transporter-like_ATP-bd"/>
</dbReference>
<accession>A0ABU3MTH1</accession>
<evidence type="ECO:0000256" key="6">
    <source>
        <dbReference type="ARBA" id="ARBA00022741"/>
    </source>
</evidence>
<dbReference type="InterPro" id="IPR003838">
    <property type="entry name" value="ABC3_permease_C"/>
</dbReference>
<evidence type="ECO:0000313" key="17">
    <source>
        <dbReference type="Proteomes" id="UP001074635"/>
    </source>
</evidence>
<evidence type="ECO:0000313" key="16">
    <source>
        <dbReference type="EMBL" id="MDT8504253.1"/>
    </source>
</evidence>
<evidence type="ECO:0000256" key="4">
    <source>
        <dbReference type="ARBA" id="ARBA00022519"/>
    </source>
</evidence>
<dbReference type="EMBL" id="JAPQTC020000002">
    <property type="protein sequence ID" value="MDT8504253.1"/>
    <property type="molecule type" value="Genomic_DNA"/>
</dbReference>
<comment type="subcellular location">
    <subcellularLocation>
        <location evidence="1">Cell inner membrane</location>
        <topology evidence="1">Multi-pass membrane protein</topology>
    </subcellularLocation>
</comment>
<evidence type="ECO:0000256" key="2">
    <source>
        <dbReference type="ARBA" id="ARBA00022448"/>
    </source>
</evidence>
<dbReference type="InterPro" id="IPR050250">
    <property type="entry name" value="Macrolide_Exporter_MacB"/>
</dbReference>
<organism evidence="16 17">
    <name type="scientific">Alcaligenes nematophilus</name>
    <dbReference type="NCBI Taxonomy" id="2994643"/>
    <lineage>
        <taxon>Bacteria</taxon>
        <taxon>Pseudomonadati</taxon>
        <taxon>Pseudomonadota</taxon>
        <taxon>Betaproteobacteria</taxon>
        <taxon>Burkholderiales</taxon>
        <taxon>Alcaligenaceae</taxon>
        <taxon>Alcaligenes</taxon>
    </lineage>
</organism>
<dbReference type="InterPro" id="IPR017871">
    <property type="entry name" value="ABC_transporter-like_CS"/>
</dbReference>
<evidence type="ECO:0000256" key="7">
    <source>
        <dbReference type="ARBA" id="ARBA00022840"/>
    </source>
</evidence>
<evidence type="ECO:0000256" key="5">
    <source>
        <dbReference type="ARBA" id="ARBA00022692"/>
    </source>
</evidence>
<dbReference type="Pfam" id="PF00005">
    <property type="entry name" value="ABC_tran"/>
    <property type="match status" value="1"/>
</dbReference>